<dbReference type="Gene3D" id="3.30.420.40">
    <property type="match status" value="3"/>
</dbReference>
<dbReference type="EMBL" id="CP007141">
    <property type="protein sequence ID" value="AJC73290.1"/>
    <property type="molecule type" value="Genomic_DNA"/>
</dbReference>
<dbReference type="Pfam" id="PF06723">
    <property type="entry name" value="MreB_Mbl"/>
    <property type="match status" value="1"/>
</dbReference>
<keyword evidence="1 6" id="KW-0963">Cytoplasm</keyword>
<dbReference type="CDD" id="cd10225">
    <property type="entry name" value="ASKHA_NBD_MreB-like"/>
    <property type="match status" value="1"/>
</dbReference>
<proteinExistence type="inferred from homology"/>
<dbReference type="InterPro" id="IPR043129">
    <property type="entry name" value="ATPase_NBD"/>
</dbReference>
<keyword evidence="2 6" id="KW-0547">Nucleotide-binding</keyword>
<feature type="binding site" evidence="6">
    <location>
        <begin position="156"/>
        <end position="158"/>
    </location>
    <ligand>
        <name>ATP</name>
        <dbReference type="ChEBI" id="CHEBI:30616"/>
    </ligand>
</feature>
<dbReference type="OrthoDB" id="9768127at2"/>
<gene>
    <name evidence="6" type="primary">mreB</name>
    <name evidence="7" type="ORF">AJ81_02680</name>
</gene>
<dbReference type="PANTHER" id="PTHR42749:SF1">
    <property type="entry name" value="CELL SHAPE-DETERMINING PROTEIN MREB"/>
    <property type="match status" value="1"/>
</dbReference>
<dbReference type="GO" id="GO:0000902">
    <property type="term" value="P:cell morphogenesis"/>
    <property type="evidence" value="ECO:0007669"/>
    <property type="project" value="InterPro"/>
</dbReference>
<name>A0A0X1KQ02_9THEM</name>
<evidence type="ECO:0000313" key="8">
    <source>
        <dbReference type="Proteomes" id="UP000077469"/>
    </source>
</evidence>
<feature type="binding site" evidence="6">
    <location>
        <begin position="204"/>
        <end position="207"/>
    </location>
    <ligand>
        <name>ATP</name>
        <dbReference type="ChEBI" id="CHEBI:30616"/>
    </ligand>
</feature>
<feature type="binding site" evidence="6">
    <location>
        <begin position="284"/>
        <end position="287"/>
    </location>
    <ligand>
        <name>ATP</name>
        <dbReference type="ChEBI" id="CHEBI:30616"/>
    </ligand>
</feature>
<dbReference type="SUPFAM" id="SSF53067">
    <property type="entry name" value="Actin-like ATPase domain"/>
    <property type="match status" value="2"/>
</dbReference>
<dbReference type="InterPro" id="IPR056546">
    <property type="entry name" value="MreB_MamK-like"/>
</dbReference>
<accession>A0A0X1KQ02</accession>
<evidence type="ECO:0000313" key="7">
    <source>
        <dbReference type="EMBL" id="AJC73290.1"/>
    </source>
</evidence>
<comment type="similarity">
    <text evidence="5 6">Belongs to the FtsA/MreB family.</text>
</comment>
<dbReference type="PATRIC" id="fig|1123384.7.peg.530"/>
<comment type="subunit">
    <text evidence="6">Forms polymers.</text>
</comment>
<dbReference type="InterPro" id="IPR004753">
    <property type="entry name" value="MreB"/>
</dbReference>
<dbReference type="GO" id="GO:0005524">
    <property type="term" value="F:ATP binding"/>
    <property type="evidence" value="ECO:0007669"/>
    <property type="project" value="UniProtKB-KW"/>
</dbReference>
<evidence type="ECO:0000256" key="5">
    <source>
        <dbReference type="ARBA" id="ARBA00023458"/>
    </source>
</evidence>
<dbReference type="AlphaFoldDB" id="A0A0X1KQ02"/>
<reference evidence="7 8" key="1">
    <citation type="submission" date="2014-01" db="EMBL/GenBank/DDBJ databases">
        <title>Genome sequencing of Thermotog hypogea.</title>
        <authorList>
            <person name="Zhang X."/>
            <person name="Alvare G."/>
            <person name="Fristensky B."/>
            <person name="Chen L."/>
            <person name="Suen T."/>
            <person name="Chen Q."/>
            <person name="Ma K."/>
        </authorList>
    </citation>
    <scope>NUCLEOTIDE SEQUENCE [LARGE SCALE GENOMIC DNA]</scope>
    <source>
        <strain evidence="7 8">DSM 11164</strain>
    </source>
</reference>
<evidence type="ECO:0000256" key="1">
    <source>
        <dbReference type="ARBA" id="ARBA00022490"/>
    </source>
</evidence>
<evidence type="ECO:0000256" key="6">
    <source>
        <dbReference type="HAMAP-Rule" id="MF_02207"/>
    </source>
</evidence>
<evidence type="ECO:0000256" key="2">
    <source>
        <dbReference type="ARBA" id="ARBA00022741"/>
    </source>
</evidence>
<dbReference type="PRINTS" id="PR01652">
    <property type="entry name" value="SHAPEPROTEIN"/>
</dbReference>
<dbReference type="NCBIfam" id="NF010539">
    <property type="entry name" value="PRK13927.1"/>
    <property type="match status" value="1"/>
</dbReference>
<dbReference type="KEGG" id="phy:AJ81_02680"/>
<dbReference type="RefSeq" id="WP_031503835.1">
    <property type="nucleotide sequence ID" value="NC_022795.1"/>
</dbReference>
<evidence type="ECO:0000256" key="4">
    <source>
        <dbReference type="ARBA" id="ARBA00022960"/>
    </source>
</evidence>
<dbReference type="PaxDb" id="1123384-AJ81_02680"/>
<dbReference type="GO" id="GO:0008360">
    <property type="term" value="P:regulation of cell shape"/>
    <property type="evidence" value="ECO:0007669"/>
    <property type="project" value="UniProtKB-UniRule"/>
</dbReference>
<comment type="caution">
    <text evidence="6">Lacks conserved residue(s) required for the propagation of feature annotation.</text>
</comment>
<protein>
    <recommendedName>
        <fullName evidence="6">Cell shape-determining protein MreB</fullName>
    </recommendedName>
</protein>
<dbReference type="STRING" id="1123384.AJ81_02680"/>
<sequence>MPKGDLGIDLGTASFIVYQRGKGIVIFEPSVVAISEKTGEIVAIGEEAKKMLGRTPESFKAVKPMKDGVIADYKVIEAVIREFINRTVKKSLFFKPELVIGIPTKATSVERRAVFEAALNAGARQVHVVTEPIAAAIGAGIDVMKSQGSMIVDIGGGTTDIAVISLGGVVVGDSIKLAGNVMDEAIVRFVRRKHGLVIGEPTAEQVKIKIGKVHASLESYEMEIKGRDAVTGLPRTDLITSEDVMETLKPLVETLIARIKMVLEKTPPELAADIIERGIVLTGGGALLRGLDMLMAEELGVKTVVAEDPITCVAKGTGILLEDPNLLKAVAVSYAR</sequence>
<keyword evidence="4 6" id="KW-0133">Cell shape</keyword>
<organism evidence="7 8">
    <name type="scientific">Pseudothermotoga hypogea DSM 11164 = NBRC 106472</name>
    <dbReference type="NCBI Taxonomy" id="1123384"/>
    <lineage>
        <taxon>Bacteria</taxon>
        <taxon>Thermotogati</taxon>
        <taxon>Thermotogota</taxon>
        <taxon>Thermotogae</taxon>
        <taxon>Thermotogales</taxon>
        <taxon>Thermotogaceae</taxon>
        <taxon>Pseudothermotoga</taxon>
    </lineage>
</organism>
<keyword evidence="8" id="KW-1185">Reference proteome</keyword>
<comment type="function">
    <text evidence="6">Forms membrane-associated dynamic filaments that are essential for cell shape determination. Acts by regulating cell wall synthesis and cell elongation, and thus cell shape. A feedback loop between cell geometry and MreB localization may maintain elongated cell shape by targeting cell wall growth to regions of negative cell wall curvature.</text>
</comment>
<keyword evidence="3 6" id="KW-0067">ATP-binding</keyword>
<dbReference type="NCBIfam" id="TIGR00904">
    <property type="entry name" value="mreB"/>
    <property type="match status" value="1"/>
</dbReference>
<dbReference type="HAMAP" id="MF_02207">
    <property type="entry name" value="MreB"/>
    <property type="match status" value="1"/>
</dbReference>
<evidence type="ECO:0000256" key="3">
    <source>
        <dbReference type="ARBA" id="ARBA00022840"/>
    </source>
</evidence>
<comment type="subcellular location">
    <subcellularLocation>
        <location evidence="6">Cytoplasm</location>
    </subcellularLocation>
    <text evidence="6">Membrane-associated.</text>
</comment>
<dbReference type="GO" id="GO:0005737">
    <property type="term" value="C:cytoplasm"/>
    <property type="evidence" value="ECO:0007669"/>
    <property type="project" value="UniProtKB-SubCell"/>
</dbReference>
<dbReference type="Proteomes" id="UP000077469">
    <property type="component" value="Chromosome"/>
</dbReference>
<dbReference type="PANTHER" id="PTHR42749">
    <property type="entry name" value="CELL SHAPE-DETERMINING PROTEIN MREB"/>
    <property type="match status" value="1"/>
</dbReference>